<feature type="region of interest" description="Disordered" evidence="1">
    <location>
        <begin position="297"/>
        <end position="353"/>
    </location>
</feature>
<comment type="caution">
    <text evidence="4">The sequence shown here is derived from an EMBL/GenBank/DDBJ whole genome shotgun (WGS) entry which is preliminary data.</text>
</comment>
<dbReference type="GO" id="GO:0000324">
    <property type="term" value="C:fungal-type vacuole"/>
    <property type="evidence" value="ECO:0007669"/>
    <property type="project" value="TreeGrafter"/>
</dbReference>
<feature type="compositionally biased region" description="Basic and acidic residues" evidence="1">
    <location>
        <begin position="252"/>
        <end position="261"/>
    </location>
</feature>
<reference evidence="4 5" key="1">
    <citation type="submission" date="2017-12" db="EMBL/GenBank/DDBJ databases">
        <title>Genome Sequence of a Multidrug-Resistant Candida haemulonii Isolate from a Patient with Chronic Leg Ulcers in Israel.</title>
        <authorList>
            <person name="Chow N.A."/>
            <person name="Gade L."/>
            <person name="Batra D."/>
            <person name="Rowe L.A."/>
            <person name="Ben-Ami R."/>
            <person name="Loparev V.N."/>
            <person name="Litvintseva A.P."/>
        </authorList>
    </citation>
    <scope>NUCLEOTIDE SEQUENCE [LARGE SCALE GENOMIC DNA]</scope>
    <source>
        <strain evidence="4 5">B11899</strain>
    </source>
</reference>
<dbReference type="InterPro" id="IPR051009">
    <property type="entry name" value="PRM"/>
</dbReference>
<evidence type="ECO:0000313" key="4">
    <source>
        <dbReference type="EMBL" id="PVH19621.1"/>
    </source>
</evidence>
<keyword evidence="3" id="KW-0732">Signal</keyword>
<accession>A0A2V1ARR3</accession>
<dbReference type="PANTHER" id="PTHR36089">
    <property type="entry name" value="CHITIN SYNTHASE 3 COMPLEX PROTEIN CSI2-RELATED"/>
    <property type="match status" value="1"/>
</dbReference>
<proteinExistence type="predicted"/>
<feature type="region of interest" description="Disordered" evidence="1">
    <location>
        <begin position="240"/>
        <end position="261"/>
    </location>
</feature>
<feature type="signal peptide" evidence="3">
    <location>
        <begin position="1"/>
        <end position="15"/>
    </location>
</feature>
<dbReference type="STRING" id="45357.A0A2V1ARR3"/>
<protein>
    <recommendedName>
        <fullName evidence="6">Mid2 domain-containing protein</fullName>
    </recommendedName>
</protein>
<dbReference type="GeneID" id="37008800"/>
<feature type="compositionally biased region" description="Basic and acidic residues" evidence="1">
    <location>
        <begin position="51"/>
        <end position="88"/>
    </location>
</feature>
<dbReference type="AlphaFoldDB" id="A0A2V1ARR3"/>
<keyword evidence="5" id="KW-1185">Reference proteome</keyword>
<gene>
    <name evidence="4" type="ORF">CXQ85_003469</name>
</gene>
<dbReference type="PANTHER" id="PTHR36089:SF1">
    <property type="entry name" value="CHITIN SYNTHASE 3 COMPLEX PROTEIN CSI2-RELATED"/>
    <property type="match status" value="1"/>
</dbReference>
<keyword evidence="2" id="KW-0812">Transmembrane</keyword>
<evidence type="ECO:0000256" key="3">
    <source>
        <dbReference type="SAM" id="SignalP"/>
    </source>
</evidence>
<organism evidence="4 5">
    <name type="scientific">Candidozyma haemuli</name>
    <dbReference type="NCBI Taxonomy" id="45357"/>
    <lineage>
        <taxon>Eukaryota</taxon>
        <taxon>Fungi</taxon>
        <taxon>Dikarya</taxon>
        <taxon>Ascomycota</taxon>
        <taxon>Saccharomycotina</taxon>
        <taxon>Pichiomycetes</taxon>
        <taxon>Metschnikowiaceae</taxon>
        <taxon>Candidozyma</taxon>
    </lineage>
</organism>
<feature type="compositionally biased region" description="Low complexity" evidence="1">
    <location>
        <begin position="335"/>
        <end position="345"/>
    </location>
</feature>
<feature type="compositionally biased region" description="Low complexity" evidence="1">
    <location>
        <begin position="101"/>
        <end position="118"/>
    </location>
</feature>
<dbReference type="EMBL" id="PKFO01000002">
    <property type="protein sequence ID" value="PVH19621.1"/>
    <property type="molecule type" value="Genomic_DNA"/>
</dbReference>
<evidence type="ECO:0000256" key="1">
    <source>
        <dbReference type="SAM" id="MobiDB-lite"/>
    </source>
</evidence>
<keyword evidence="2" id="KW-0472">Membrane</keyword>
<dbReference type="GO" id="GO:0005935">
    <property type="term" value="C:cellular bud neck"/>
    <property type="evidence" value="ECO:0007669"/>
    <property type="project" value="TreeGrafter"/>
</dbReference>
<dbReference type="Proteomes" id="UP000244309">
    <property type="component" value="Unassembled WGS sequence"/>
</dbReference>
<evidence type="ECO:0000256" key="2">
    <source>
        <dbReference type="SAM" id="Phobius"/>
    </source>
</evidence>
<feature type="compositionally biased region" description="Polar residues" evidence="1">
    <location>
        <begin position="308"/>
        <end position="322"/>
    </location>
</feature>
<feature type="chain" id="PRO_5015907272" description="Mid2 domain-containing protein" evidence="3">
    <location>
        <begin position="16"/>
        <end position="353"/>
    </location>
</feature>
<evidence type="ECO:0000313" key="5">
    <source>
        <dbReference type="Proteomes" id="UP000244309"/>
    </source>
</evidence>
<sequence>MRLPLVLLLASLISAGPLPQKTGLVHRHHLHARDDMPAVTDSKPKSTSTTETKDSKKTDSKDESKDDDKDESTKDDKKDESETSDKSDMPSATASPSTTDMPSASEMPSFSEESSSTTSYSYDITVPPSVNTGAYSANPYVHRSSKPANMVFIIVGGILGLLSLLVLVVWFAFWLISRHRAKNERAVYLGMHTPGGGFHSSSSSFLLNDGNSSIAEKSSSGWGSNSSVLMLHRQSSTLTLDKQSVLPSQGRSYREMSGMEHSRRGSMYISPVLEMMHGRSRSQVDLVRPDSIYGLESPYADSPLPSPMGNSSTDAINTQPLETQEKKKSRPPSQLLDDLLGDGMDFTMDPAKR</sequence>
<name>A0A2V1ARR3_9ASCO</name>
<keyword evidence="2" id="KW-1133">Transmembrane helix</keyword>
<evidence type="ECO:0008006" key="6">
    <source>
        <dbReference type="Google" id="ProtNLM"/>
    </source>
</evidence>
<dbReference type="RefSeq" id="XP_025340561.1">
    <property type="nucleotide sequence ID" value="XM_025487113.1"/>
</dbReference>
<dbReference type="OrthoDB" id="4065319at2759"/>
<feature type="transmembrane region" description="Helical" evidence="2">
    <location>
        <begin position="150"/>
        <end position="176"/>
    </location>
</feature>
<feature type="compositionally biased region" description="Polar residues" evidence="1">
    <location>
        <begin position="240"/>
        <end position="251"/>
    </location>
</feature>
<dbReference type="VEuPathDB" id="FungiDB:CXQ85_003469"/>
<feature type="region of interest" description="Disordered" evidence="1">
    <location>
        <begin position="31"/>
        <end position="118"/>
    </location>
</feature>
<feature type="compositionally biased region" description="Polar residues" evidence="1">
    <location>
        <begin position="90"/>
        <end position="100"/>
    </location>
</feature>